<dbReference type="EMBL" id="RCML01000003">
    <property type="protein sequence ID" value="KAG3000344.1"/>
    <property type="molecule type" value="Genomic_DNA"/>
</dbReference>
<reference evidence="4" key="1">
    <citation type="submission" date="2018-10" db="EMBL/GenBank/DDBJ databases">
        <title>Effector identification in a new, highly contiguous assembly of the strawberry crown rot pathogen Phytophthora cactorum.</title>
        <authorList>
            <person name="Armitage A.D."/>
            <person name="Nellist C.F."/>
            <person name="Bates H."/>
            <person name="Vickerstaff R.J."/>
            <person name="Harrison R.J."/>
        </authorList>
    </citation>
    <scope>NUCLEOTIDE SEQUENCE</scope>
    <source>
        <strain evidence="1">15-7</strain>
        <strain evidence="2">4032</strain>
        <strain evidence="3">4040</strain>
        <strain evidence="4">P415</strain>
        <strain evidence="5">P421</strain>
    </source>
</reference>
<accession>A0A8T1GWC3</accession>
<dbReference type="Proteomes" id="UP000736787">
    <property type="component" value="Unassembled WGS sequence"/>
</dbReference>
<evidence type="ECO:0000313" key="2">
    <source>
        <dbReference type="EMBL" id="KAG2944294.1"/>
    </source>
</evidence>
<comment type="caution">
    <text evidence="4">The sequence shown here is derived from an EMBL/GenBank/DDBJ whole genome shotgun (WGS) entry which is preliminary data.</text>
</comment>
<protein>
    <submittedName>
        <fullName evidence="4">Uncharacterized protein</fullName>
    </submittedName>
</protein>
<evidence type="ECO:0000313" key="1">
    <source>
        <dbReference type="EMBL" id="KAG2869066.1"/>
    </source>
</evidence>
<organism evidence="4 6">
    <name type="scientific">Phytophthora cactorum</name>
    <dbReference type="NCBI Taxonomy" id="29920"/>
    <lineage>
        <taxon>Eukaryota</taxon>
        <taxon>Sar</taxon>
        <taxon>Stramenopiles</taxon>
        <taxon>Oomycota</taxon>
        <taxon>Peronosporomycetes</taxon>
        <taxon>Peronosporales</taxon>
        <taxon>Peronosporaceae</taxon>
        <taxon>Phytophthora</taxon>
    </lineage>
</organism>
<dbReference type="Proteomes" id="UP000697107">
    <property type="component" value="Unassembled WGS sequence"/>
</dbReference>
<dbReference type="Proteomes" id="UP000774804">
    <property type="component" value="Unassembled WGS sequence"/>
</dbReference>
<sequence>MEDTAAVESDAAPPHPVPEVIVISDDDESEDDGEAQSTNDLETFSWTDVADRLLLLAKNRELRDDHDMVDKLLRDLGIPLSSELQRSLRATSETLGALLMLLQGHDRRYRACEDLVIVICEVLSLAQTTPCQSQSTQEQMIKEESAVVAGNCYGIDQLYQLMDKWRSLMVELARSSDGRACAVGVTMSRLNMLNANCTREIEHLHNIMIDCKDEMQSAAEEFVEVMGKCRAEIERQCVEAEELELRVFEDTYNKTSDTQCKYYDSCKARKSLEHRALELEMRRSFYQAALTLVCTAAQLVTAHDEYELQERTTGERINALGSNMLENMDSFCYALEAIMVQSLRGQGDLAGPARGMELVKEHRPELLHFAKHLEQFWLIHRNWLPPMLLDVVIERFDTLSESNGHTNCPVANAVSRVCASLRAGYST</sequence>
<dbReference type="EMBL" id="RCMG01000005">
    <property type="protein sequence ID" value="KAG2869066.1"/>
    <property type="molecule type" value="Genomic_DNA"/>
</dbReference>
<proteinExistence type="predicted"/>
<dbReference type="Proteomes" id="UP000760860">
    <property type="component" value="Unassembled WGS sequence"/>
</dbReference>
<dbReference type="EMBL" id="RCMK01000001">
    <property type="protein sequence ID" value="KAG2955928.1"/>
    <property type="molecule type" value="Genomic_DNA"/>
</dbReference>
<evidence type="ECO:0000313" key="6">
    <source>
        <dbReference type="Proteomes" id="UP000697107"/>
    </source>
</evidence>
<dbReference type="EMBL" id="RCMI01000004">
    <property type="protein sequence ID" value="KAG2944294.1"/>
    <property type="molecule type" value="Genomic_DNA"/>
</dbReference>
<dbReference type="AlphaFoldDB" id="A0A8T1GWC3"/>
<evidence type="ECO:0000313" key="3">
    <source>
        <dbReference type="EMBL" id="KAG2955928.1"/>
    </source>
</evidence>
<evidence type="ECO:0000313" key="4">
    <source>
        <dbReference type="EMBL" id="KAG3000344.1"/>
    </source>
</evidence>
<dbReference type="VEuPathDB" id="FungiDB:PC110_g3224"/>
<evidence type="ECO:0000313" key="5">
    <source>
        <dbReference type="EMBL" id="KAG3228747.1"/>
    </source>
</evidence>
<dbReference type="Proteomes" id="UP000735874">
    <property type="component" value="Unassembled WGS sequence"/>
</dbReference>
<name>A0A8T1GWC3_9STRA</name>
<gene>
    <name evidence="1" type="ORF">PC113_g529</name>
    <name evidence="2" type="ORF">PC115_g409</name>
    <name evidence="3" type="ORF">PC117_g78</name>
    <name evidence="4" type="ORF">PC118_g317</name>
    <name evidence="5" type="ORF">PC129_g769</name>
</gene>
<dbReference type="EMBL" id="RCMV01000011">
    <property type="protein sequence ID" value="KAG3228747.1"/>
    <property type="molecule type" value="Genomic_DNA"/>
</dbReference>